<keyword evidence="2 3" id="KW-0694">RNA-binding</keyword>
<feature type="domain" description="RRM" evidence="5">
    <location>
        <begin position="10"/>
        <end position="90"/>
    </location>
</feature>
<dbReference type="InterPro" id="IPR012677">
    <property type="entry name" value="Nucleotide-bd_a/b_plait_sf"/>
</dbReference>
<dbReference type="CDD" id="cd00590">
    <property type="entry name" value="RRM_SF"/>
    <property type="match status" value="1"/>
</dbReference>
<dbReference type="PROSITE" id="PS50102">
    <property type="entry name" value="RRM"/>
    <property type="match status" value="3"/>
</dbReference>
<accession>A0A6P6S2S4</accession>
<dbReference type="Gene3D" id="3.30.70.330">
    <property type="match status" value="3"/>
</dbReference>
<dbReference type="SUPFAM" id="SSF54928">
    <property type="entry name" value="RNA-binding domain, RBD"/>
    <property type="match status" value="2"/>
</dbReference>
<name>A0A6P6S2S4_9EIME</name>
<dbReference type="CDD" id="cd12422">
    <property type="entry name" value="RRM2_PTBP1_hnRNPL_like"/>
    <property type="match status" value="1"/>
</dbReference>
<dbReference type="InterPro" id="IPR035979">
    <property type="entry name" value="RBD_domain_sf"/>
</dbReference>
<organism evidence="6 7">
    <name type="scientific">Cyclospora cayetanensis</name>
    <dbReference type="NCBI Taxonomy" id="88456"/>
    <lineage>
        <taxon>Eukaryota</taxon>
        <taxon>Sar</taxon>
        <taxon>Alveolata</taxon>
        <taxon>Apicomplexa</taxon>
        <taxon>Conoidasida</taxon>
        <taxon>Coccidia</taxon>
        <taxon>Eucoccidiorida</taxon>
        <taxon>Eimeriorina</taxon>
        <taxon>Eimeriidae</taxon>
        <taxon>Cyclospora</taxon>
    </lineage>
</organism>
<dbReference type="Pfam" id="PF00076">
    <property type="entry name" value="RRM_1"/>
    <property type="match status" value="1"/>
</dbReference>
<evidence type="ECO:0000313" key="7">
    <source>
        <dbReference type="RefSeq" id="XP_026193575.1"/>
    </source>
</evidence>
<dbReference type="SMART" id="SM00360">
    <property type="entry name" value="RRM"/>
    <property type="match status" value="3"/>
</dbReference>
<evidence type="ECO:0000256" key="4">
    <source>
        <dbReference type="SAM" id="MobiDB-lite"/>
    </source>
</evidence>
<evidence type="ECO:0000259" key="5">
    <source>
        <dbReference type="PROSITE" id="PS50102"/>
    </source>
</evidence>
<dbReference type="AlphaFoldDB" id="A0A6P6S2S4"/>
<proteinExistence type="predicted"/>
<feature type="region of interest" description="Disordered" evidence="4">
    <location>
        <begin position="120"/>
        <end position="139"/>
    </location>
</feature>
<feature type="domain" description="RRM" evidence="5">
    <location>
        <begin position="312"/>
        <end position="390"/>
    </location>
</feature>
<keyword evidence="1" id="KW-0677">Repeat</keyword>
<keyword evidence="6" id="KW-1185">Reference proteome</keyword>
<gene>
    <name evidence="7" type="primary">LOC34618252</name>
</gene>
<evidence type="ECO:0000256" key="3">
    <source>
        <dbReference type="PROSITE-ProRule" id="PRU00176"/>
    </source>
</evidence>
<evidence type="ECO:0000256" key="2">
    <source>
        <dbReference type="ARBA" id="ARBA00022884"/>
    </source>
</evidence>
<dbReference type="OrthoDB" id="296632at2759"/>
<dbReference type="InterPro" id="IPR000504">
    <property type="entry name" value="RRM_dom"/>
</dbReference>
<evidence type="ECO:0000313" key="6">
    <source>
        <dbReference type="Proteomes" id="UP000515125"/>
    </source>
</evidence>
<dbReference type="Proteomes" id="UP000515125">
    <property type="component" value="Unplaced"/>
</dbReference>
<dbReference type="GO" id="GO:0003723">
    <property type="term" value="F:RNA binding"/>
    <property type="evidence" value="ECO:0007669"/>
    <property type="project" value="UniProtKB-UniRule"/>
</dbReference>
<dbReference type="Pfam" id="PF13893">
    <property type="entry name" value="RRM_5"/>
    <property type="match status" value="1"/>
</dbReference>
<feature type="domain" description="RRM" evidence="5">
    <location>
        <begin position="187"/>
        <end position="260"/>
    </location>
</feature>
<dbReference type="Pfam" id="PF11835">
    <property type="entry name" value="RRM_8"/>
    <property type="match status" value="1"/>
</dbReference>
<dbReference type="PANTHER" id="PTHR15592">
    <property type="entry name" value="MATRIN 3/NUCLEAR PROTEIN 220-RELATED"/>
    <property type="match status" value="1"/>
</dbReference>
<dbReference type="GeneID" id="34618252"/>
<sequence length="392" mass="43837">MEAHTTGGTGRVILASVSQIMYPVDLDLIHHLFSRYGEVEKIVSFYKTPTLYQALVQFARPEQAQEALANLHNRNIYDGCNTLQLQESRLPELVVKSNCAKSWDYTISAAGPGASRASLLEHHPQQQPQHAVHPEMHHHPQAAARGMFTPYGGVRPVPHPPVCFPPERLPQELREMDFDFANPSQTPVVIVYNIPASVNIQMLFNLFSLYGIVLRIKILKERPDTALIQYALPFYATIAQCLMMGAVCEGQALQVTLSRNKEVRLPSSAATASGDSTGVEDEKRTVAFNMKDQRYGGEDVEKYVKGACRPTKTVFVANVNEEAQAEDVAALFKQYGQVLKITFKKPKNETSRTKLCIMEFESEERALSAVMHLHNFEFMGRSLKVAFSKSVI</sequence>
<evidence type="ECO:0000256" key="1">
    <source>
        <dbReference type="ARBA" id="ARBA00022737"/>
    </source>
</evidence>
<dbReference type="InterPro" id="IPR021790">
    <property type="entry name" value="PTBP1-like_RRM2"/>
</dbReference>
<dbReference type="RefSeq" id="XP_026193575.1">
    <property type="nucleotide sequence ID" value="XM_026337790.1"/>
</dbReference>
<reference evidence="7" key="1">
    <citation type="submission" date="2025-08" db="UniProtKB">
        <authorList>
            <consortium name="RefSeq"/>
        </authorList>
    </citation>
    <scope>IDENTIFICATION</scope>
</reference>
<protein>
    <submittedName>
        <fullName evidence="7">Polypyrimidine tract-binding protein homolog 3</fullName>
    </submittedName>
</protein>